<dbReference type="Gene3D" id="3.40.390.10">
    <property type="entry name" value="Collagenase (Catalytic Domain)"/>
    <property type="match status" value="1"/>
</dbReference>
<dbReference type="AlphaFoldDB" id="A0A653C084"/>
<evidence type="ECO:0000313" key="10">
    <source>
        <dbReference type="Proteomes" id="UP000410492"/>
    </source>
</evidence>
<dbReference type="CDD" id="cd04278">
    <property type="entry name" value="ZnMc_MMP"/>
    <property type="match status" value="1"/>
</dbReference>
<organism evidence="9 10">
    <name type="scientific">Callosobruchus maculatus</name>
    <name type="common">Southern cowpea weevil</name>
    <name type="synonym">Pulse bruchid</name>
    <dbReference type="NCBI Taxonomy" id="64391"/>
    <lineage>
        <taxon>Eukaryota</taxon>
        <taxon>Metazoa</taxon>
        <taxon>Ecdysozoa</taxon>
        <taxon>Arthropoda</taxon>
        <taxon>Hexapoda</taxon>
        <taxon>Insecta</taxon>
        <taxon>Pterygota</taxon>
        <taxon>Neoptera</taxon>
        <taxon>Endopterygota</taxon>
        <taxon>Coleoptera</taxon>
        <taxon>Polyphaga</taxon>
        <taxon>Cucujiformia</taxon>
        <taxon>Chrysomeloidea</taxon>
        <taxon>Chrysomelidae</taxon>
        <taxon>Bruchinae</taxon>
        <taxon>Bruchini</taxon>
        <taxon>Callosobruchus</taxon>
    </lineage>
</organism>
<dbReference type="Proteomes" id="UP000410492">
    <property type="component" value="Unassembled WGS sequence"/>
</dbReference>
<name>A0A653C084_CALMS</name>
<dbReference type="SUPFAM" id="SSF55486">
    <property type="entry name" value="Metalloproteases ('zincins'), catalytic domain"/>
    <property type="match status" value="1"/>
</dbReference>
<feature type="binding site" evidence="7">
    <location>
        <position position="111"/>
    </location>
    <ligand>
        <name>Ca(2+)</name>
        <dbReference type="ChEBI" id="CHEBI:29108"/>
        <label>3</label>
    </ligand>
</feature>
<feature type="binding site" evidence="7">
    <location>
        <position position="95"/>
    </location>
    <ligand>
        <name>Zn(2+)</name>
        <dbReference type="ChEBI" id="CHEBI:29105"/>
        <label>1</label>
    </ligand>
</feature>
<dbReference type="PANTHER" id="PTHR10201">
    <property type="entry name" value="MATRIX METALLOPROTEINASE"/>
    <property type="match status" value="1"/>
</dbReference>
<evidence type="ECO:0000259" key="8">
    <source>
        <dbReference type="SMART" id="SM00235"/>
    </source>
</evidence>
<dbReference type="PANTHER" id="PTHR10201:SF308">
    <property type="entry name" value="MATRIX METALLOPROTEINASE 2"/>
    <property type="match status" value="1"/>
</dbReference>
<feature type="binding site" evidence="7">
    <location>
        <position position="109"/>
    </location>
    <ligand>
        <name>Zn(2+)</name>
        <dbReference type="ChEBI" id="CHEBI:29105"/>
        <label>1</label>
    </ligand>
</feature>
<dbReference type="GO" id="GO:0005615">
    <property type="term" value="C:extracellular space"/>
    <property type="evidence" value="ECO:0007669"/>
    <property type="project" value="TreeGrafter"/>
</dbReference>
<keyword evidence="10" id="KW-1185">Reference proteome</keyword>
<feature type="binding site" evidence="7">
    <location>
        <position position="152"/>
    </location>
    <ligand>
        <name>Zn(2+)</name>
        <dbReference type="ChEBI" id="CHEBI:29105"/>
        <label>2</label>
        <note>catalytic</note>
    </ligand>
</feature>
<dbReference type="InterPro" id="IPR001818">
    <property type="entry name" value="Pept_M10_metallopeptidase"/>
</dbReference>
<comment type="cofactor">
    <cofactor evidence="7">
        <name>Ca(2+)</name>
        <dbReference type="ChEBI" id="CHEBI:29108"/>
    </cofactor>
    <text evidence="7">Can bind about 5 Ca(2+) ions per subunit.</text>
</comment>
<sequence length="192" mass="22004">MHQQQRLPHHTPTRRLNYSLSLCTLERPRCAMNLENLDHYQVRYVISKALEVWSKHSQLTFKEVDSDNADILIYFYRREHGDNFPFDGRGVVLAHAFFPTGMRSSIEVHFDADEAWTTDGSSDEGTNLFNVAAHEIGHSLGLSHSNVESALMYPWYKEMDNGFDFELPEDDKQAIQHLYDANGVASPSTTRA</sequence>
<dbReference type="InterPro" id="IPR006026">
    <property type="entry name" value="Peptidase_Metallo"/>
</dbReference>
<dbReference type="SMART" id="SM00235">
    <property type="entry name" value="ZnMc"/>
    <property type="match status" value="1"/>
</dbReference>
<dbReference type="GO" id="GO:0030198">
    <property type="term" value="P:extracellular matrix organization"/>
    <property type="evidence" value="ECO:0007669"/>
    <property type="project" value="TreeGrafter"/>
</dbReference>
<feature type="active site" evidence="6">
    <location>
        <position position="135"/>
    </location>
</feature>
<accession>A0A653C084</accession>
<feature type="binding site" evidence="7">
    <location>
        <position position="87"/>
    </location>
    <ligand>
        <name>Ca(2+)</name>
        <dbReference type="ChEBI" id="CHEBI:29108"/>
        <label>3</label>
    </ligand>
</feature>
<dbReference type="InterPro" id="IPR024079">
    <property type="entry name" value="MetalloPept_cat_dom_sf"/>
</dbReference>
<reference evidence="9 10" key="1">
    <citation type="submission" date="2019-01" db="EMBL/GenBank/DDBJ databases">
        <authorList>
            <person name="Sayadi A."/>
        </authorList>
    </citation>
    <scope>NUCLEOTIDE SEQUENCE [LARGE SCALE GENOMIC DNA]</scope>
</reference>
<dbReference type="GO" id="GO:0008270">
    <property type="term" value="F:zinc ion binding"/>
    <property type="evidence" value="ECO:0007669"/>
    <property type="project" value="InterPro"/>
</dbReference>
<dbReference type="PRINTS" id="PR00138">
    <property type="entry name" value="MATRIXIN"/>
</dbReference>
<evidence type="ECO:0000256" key="5">
    <source>
        <dbReference type="ARBA" id="ARBA00022833"/>
    </source>
</evidence>
<dbReference type="EMBL" id="CAACVG010006556">
    <property type="protein sequence ID" value="VEN40577.1"/>
    <property type="molecule type" value="Genomic_DNA"/>
</dbReference>
<comment type="cofactor">
    <cofactor evidence="7">
        <name>Zn(2+)</name>
        <dbReference type="ChEBI" id="CHEBI:29105"/>
    </cofactor>
    <text evidence="7">Binds 2 Zn(2+) ions per subunit.</text>
</comment>
<dbReference type="GO" id="GO:0031012">
    <property type="term" value="C:extracellular matrix"/>
    <property type="evidence" value="ECO:0007669"/>
    <property type="project" value="InterPro"/>
</dbReference>
<evidence type="ECO:0000256" key="6">
    <source>
        <dbReference type="PIRSR" id="PIRSR621190-1"/>
    </source>
</evidence>
<feature type="domain" description="Peptidase metallopeptidase" evidence="8">
    <location>
        <begin position="21"/>
        <end position="181"/>
    </location>
</feature>
<dbReference type="GO" id="GO:0030574">
    <property type="term" value="P:collagen catabolic process"/>
    <property type="evidence" value="ECO:0007669"/>
    <property type="project" value="TreeGrafter"/>
</dbReference>
<protein>
    <recommendedName>
        <fullName evidence="8">Peptidase metallopeptidase domain-containing protein</fullName>
    </recommendedName>
</protein>
<evidence type="ECO:0000256" key="7">
    <source>
        <dbReference type="PIRSR" id="PIRSR621190-2"/>
    </source>
</evidence>
<keyword evidence="7" id="KW-0106">Calcium</keyword>
<feature type="binding site" evidence="7">
    <location>
        <position position="138"/>
    </location>
    <ligand>
        <name>Zn(2+)</name>
        <dbReference type="ChEBI" id="CHEBI:29105"/>
        <label>2</label>
        <note>catalytic</note>
    </ligand>
</feature>
<evidence type="ECO:0000256" key="4">
    <source>
        <dbReference type="ARBA" id="ARBA00022801"/>
    </source>
</evidence>
<evidence type="ECO:0000313" key="9">
    <source>
        <dbReference type="EMBL" id="VEN40577.1"/>
    </source>
</evidence>
<dbReference type="GO" id="GO:0006508">
    <property type="term" value="P:proteolysis"/>
    <property type="evidence" value="ECO:0007669"/>
    <property type="project" value="UniProtKB-KW"/>
</dbReference>
<feature type="binding site" evidence="7">
    <location>
        <position position="114"/>
    </location>
    <ligand>
        <name>Ca(2+)</name>
        <dbReference type="ChEBI" id="CHEBI:29108"/>
        <label>1</label>
    </ligand>
</feature>
<evidence type="ECO:0000256" key="2">
    <source>
        <dbReference type="ARBA" id="ARBA00022670"/>
    </source>
</evidence>
<dbReference type="InterPro" id="IPR021190">
    <property type="entry name" value="Pept_M10A"/>
</dbReference>
<dbReference type="Pfam" id="PF00413">
    <property type="entry name" value="Peptidase_M10"/>
    <property type="match status" value="1"/>
</dbReference>
<dbReference type="OrthoDB" id="10030048at2759"/>
<feature type="binding site" evidence="7">
    <location>
        <position position="134"/>
    </location>
    <ligand>
        <name>Zn(2+)</name>
        <dbReference type="ChEBI" id="CHEBI:29105"/>
        <label>2</label>
        <note>catalytic</note>
    </ligand>
</feature>
<dbReference type="InterPro" id="IPR033739">
    <property type="entry name" value="M10A_MMP"/>
</dbReference>
<feature type="binding site" evidence="7">
    <location>
        <position position="114"/>
    </location>
    <ligand>
        <name>Ca(2+)</name>
        <dbReference type="ChEBI" id="CHEBI:29108"/>
        <label>3</label>
    </ligand>
</feature>
<keyword evidence="3 7" id="KW-0479">Metal-binding</keyword>
<evidence type="ECO:0000256" key="1">
    <source>
        <dbReference type="ARBA" id="ARBA00010370"/>
    </source>
</evidence>
<keyword evidence="4" id="KW-0378">Hydrolase</keyword>
<feature type="binding site" evidence="7">
    <location>
        <position position="82"/>
    </location>
    <ligand>
        <name>Zn(2+)</name>
        <dbReference type="ChEBI" id="CHEBI:29105"/>
        <label>1</label>
    </ligand>
</feature>
<gene>
    <name evidence="9" type="ORF">CALMAC_LOCUS4701</name>
</gene>
<feature type="binding site" evidence="7">
    <location>
        <position position="88"/>
    </location>
    <ligand>
        <name>Ca(2+)</name>
        <dbReference type="ChEBI" id="CHEBI:29108"/>
        <label>3</label>
    </ligand>
</feature>
<dbReference type="GO" id="GO:0004222">
    <property type="term" value="F:metalloendopeptidase activity"/>
    <property type="evidence" value="ECO:0007669"/>
    <property type="project" value="InterPro"/>
</dbReference>
<keyword evidence="2" id="KW-0645">Protease</keyword>
<comment type="similarity">
    <text evidence="1">Belongs to the peptidase M10A family.</text>
</comment>
<feature type="binding site" evidence="7">
    <location>
        <position position="144"/>
    </location>
    <ligand>
        <name>Zn(2+)</name>
        <dbReference type="ChEBI" id="CHEBI:29105"/>
        <label>2</label>
        <note>catalytic</note>
    </ligand>
</feature>
<feature type="binding site" evidence="7">
    <location>
        <position position="80"/>
    </location>
    <ligand>
        <name>Zn(2+)</name>
        <dbReference type="ChEBI" id="CHEBI:29105"/>
        <label>1</label>
    </ligand>
</feature>
<proteinExistence type="inferred from homology"/>
<evidence type="ECO:0000256" key="3">
    <source>
        <dbReference type="ARBA" id="ARBA00022723"/>
    </source>
</evidence>
<keyword evidence="5 7" id="KW-0862">Zinc</keyword>
<feature type="binding site" evidence="7">
    <location>
        <position position="70"/>
    </location>
    <ligand>
        <name>Ca(2+)</name>
        <dbReference type="ChEBI" id="CHEBI:29108"/>
        <label>2</label>
    </ligand>
</feature>